<evidence type="ECO:0000313" key="2">
    <source>
        <dbReference type="EMBL" id="CAH3190981.1"/>
    </source>
</evidence>
<dbReference type="Proteomes" id="UP001159427">
    <property type="component" value="Unassembled WGS sequence"/>
</dbReference>
<dbReference type="EMBL" id="CALNXI010002829">
    <property type="protein sequence ID" value="CAH3190981.1"/>
    <property type="molecule type" value="Genomic_DNA"/>
</dbReference>
<evidence type="ECO:0000256" key="1">
    <source>
        <dbReference type="SAM" id="MobiDB-lite"/>
    </source>
</evidence>
<protein>
    <submittedName>
        <fullName evidence="2">Uncharacterized protein</fullName>
    </submittedName>
</protein>
<proteinExistence type="predicted"/>
<evidence type="ECO:0000313" key="3">
    <source>
        <dbReference type="Proteomes" id="UP001159427"/>
    </source>
</evidence>
<name>A0ABN8SIZ0_9CNID</name>
<reference evidence="2 3" key="1">
    <citation type="submission" date="2022-05" db="EMBL/GenBank/DDBJ databases">
        <authorList>
            <consortium name="Genoscope - CEA"/>
            <person name="William W."/>
        </authorList>
    </citation>
    <scope>NUCLEOTIDE SEQUENCE [LARGE SCALE GENOMIC DNA]</scope>
</reference>
<accession>A0ABN8SIZ0</accession>
<feature type="region of interest" description="Disordered" evidence="1">
    <location>
        <begin position="1"/>
        <end position="36"/>
    </location>
</feature>
<comment type="caution">
    <text evidence="2">The sequence shown here is derived from an EMBL/GenBank/DDBJ whole genome shotgun (WGS) entry which is preliminary data.</text>
</comment>
<feature type="compositionally biased region" description="Polar residues" evidence="1">
    <location>
        <begin position="1"/>
        <end position="14"/>
    </location>
</feature>
<sequence>MTSAGYNLYLQQGAGNYEDSKESELSQQSEDSPKTAKKRILLKKETALLNPWSLILDETEQCHGDQFNALIHEYEGNGDSENVARVKAENALDPVYGKELRKVL</sequence>
<organism evidence="2 3">
    <name type="scientific">Porites evermanni</name>
    <dbReference type="NCBI Taxonomy" id="104178"/>
    <lineage>
        <taxon>Eukaryota</taxon>
        <taxon>Metazoa</taxon>
        <taxon>Cnidaria</taxon>
        <taxon>Anthozoa</taxon>
        <taxon>Hexacorallia</taxon>
        <taxon>Scleractinia</taxon>
        <taxon>Fungiina</taxon>
        <taxon>Poritidae</taxon>
        <taxon>Porites</taxon>
    </lineage>
</organism>
<gene>
    <name evidence="2" type="ORF">PEVE_00021124</name>
</gene>
<keyword evidence="3" id="KW-1185">Reference proteome</keyword>